<evidence type="ECO:0000313" key="7">
    <source>
        <dbReference type="Proteomes" id="UP000005239"/>
    </source>
</evidence>
<comment type="subcellular location">
    <subcellularLocation>
        <location evidence="1">Nucleus</location>
    </subcellularLocation>
</comment>
<feature type="compositionally biased region" description="Low complexity" evidence="5">
    <location>
        <begin position="736"/>
        <end position="751"/>
    </location>
</feature>
<dbReference type="InterPro" id="IPR004018">
    <property type="entry name" value="RPEL_repeat"/>
</dbReference>
<keyword evidence="4" id="KW-0175">Coiled coil</keyword>
<feature type="region of interest" description="Disordered" evidence="5">
    <location>
        <begin position="1452"/>
        <end position="1471"/>
    </location>
</feature>
<feature type="compositionally biased region" description="Basic and acidic residues" evidence="5">
    <location>
        <begin position="211"/>
        <end position="225"/>
    </location>
</feature>
<feature type="compositionally biased region" description="Basic and acidic residues" evidence="5">
    <location>
        <begin position="251"/>
        <end position="265"/>
    </location>
</feature>
<protein>
    <submittedName>
        <fullName evidence="6">SAP domain-containing protein</fullName>
    </submittedName>
</protein>
<feature type="region of interest" description="Disordered" evidence="5">
    <location>
        <begin position="185"/>
        <end position="299"/>
    </location>
</feature>
<feature type="region of interest" description="Disordered" evidence="5">
    <location>
        <begin position="1237"/>
        <end position="1256"/>
    </location>
</feature>
<feature type="compositionally biased region" description="Low complexity" evidence="5">
    <location>
        <begin position="1459"/>
        <end position="1471"/>
    </location>
</feature>
<feature type="compositionally biased region" description="Low complexity" evidence="5">
    <location>
        <begin position="679"/>
        <end position="697"/>
    </location>
</feature>
<evidence type="ECO:0000256" key="1">
    <source>
        <dbReference type="ARBA" id="ARBA00004123"/>
    </source>
</evidence>
<feature type="region of interest" description="Disordered" evidence="5">
    <location>
        <begin position="1093"/>
        <end position="1157"/>
    </location>
</feature>
<sequence length="1471" mass="162836">MSTKIAPAPPPHLAPSLPRIAFLPNQQPVLLIPKSYTGQVSIPVRVSPNNERSHQTFQFIQPKPPMQLQEDAPRGSNSQRMDDQGIAEYLPSTQQRRDILKRKIQERPSKQYLIRKHILLTDPLVEPFVGEKTHQLRKQAVVSNLNRKLKSRPGPLDLVTKKILQADAELEEAIKEGRLLFPSSRRELESPSPSTPQAPSPSVLLSSLRISKQESIREEREEEARQAAAAQAYHQAQVDHGMMDNSDDQQEDQRGRKYGRVEARTQPHPYARMDATQPSPAKGRLKGPDSKSGAEYTTLPDNFEAMMKQQELFIEWRTRPEGNDHGPQSQAHMMHPHEDGGESDSGETIPYGDEEETTTTTMPTTITYRVYPSTEQPSEAPDSTVIMNHSKNAPRTMNGSIRPPIHSLADIKKTDLMQECRQRGLKCGGDKTTIMMRLEGLKDEIIAKFKEENARLDALALENSPQISNERALSNTSSSSSPSTIIEDMSYDVNGMARIDESIAHRRHSLPSNNPHQGIARSLNPPMRHLSMSSGTHPQATAAPTISTLSFSQNPQHGQMEKKIQMKTANGEIFYATLPSTDDLPIPRDGKPIGCKIAIINGKPVLQFQQPSGPIEPGNVGADGIRDTLLFAQNGSGGQVTLGPHQKERTRSNSLNRKSTYSGECNSISSLLRSNSSNSTLPVMVQRTQRSQSTSTTISGKAALKAHLAIPREVRKSSAIKQVISPQELPPPAPKEPSVQAQVPQGQQGPQETYQPPQEQSLEFFQPQEIQQPQESYQQPQEIIEPQEAVESQEPKEEVKQELSEAEQVAAHAQAINKLLNREIKLTLDAKTVLEHEQALRGQQRMIDSMQKELKKSLTALKMQQQLIVSAKKAQSEEIQKMTNNKLKNIGEAWLFELNLKRLHKSNSNFFLTHKQQEEELQALTEEQKRIQKQNINIQLSEASDSAIKDITKFIGANPKTALLIVQLLKKYQNDKSQAANQPTQTFADIPPFEVSERTPTARTIRPDAIASHDYIMESQPGPSHLESMGHDDNANLGGSQEAIVIDDDSNDEDVAPQQQGRLRLAAPPMRNRRKDQRVRVTQVDMEAIFRTVLDGSKTGNPQVQMHSGSPADGNMNKLGEHSSPHSVSSVPSSHSMAGIGPSDSSSSPCSSSTPPEMMMAHQMMQPQMHYVDPNLYPVRAVSDGPMDYTMVHPVHVPPFEPLGRPYVSDGLGSSADDNPTDILMEAVESSGIVDDSIGGGGGDEPMPSSSHSMQQMQPHDHMMMPIDDNIIMNGDFQVVGDHLMMGDQGYDFLNDASLFNNFDPAAFEGFDPRVLDPESEPVVQPAPDLFERYRDICDIIQKDDHNHEKRSPDSKKVAYNGTEELNKILGPSWMDMGEPSTSGDHQMHPMALEIPGANMLPHDDAFEDVFAPSSHVVGTSQSTTSSSLLAPPHSPMITDMSWLNDEEVRAALSPKGPPFGDFDGFDPTNP</sequence>
<dbReference type="PROSITE" id="PS51073">
    <property type="entry name" value="RPEL"/>
    <property type="match status" value="2"/>
</dbReference>
<keyword evidence="2" id="KW-0677">Repeat</keyword>
<name>A0A2A6CTY6_PRIPA</name>
<dbReference type="Gene3D" id="6.10.150.10">
    <property type="match status" value="1"/>
</dbReference>
<feature type="region of interest" description="Disordered" evidence="5">
    <location>
        <begin position="679"/>
        <end position="700"/>
    </location>
</feature>
<evidence type="ECO:0000256" key="2">
    <source>
        <dbReference type="ARBA" id="ARBA00022737"/>
    </source>
</evidence>
<evidence type="ECO:0000256" key="3">
    <source>
        <dbReference type="ARBA" id="ARBA00023242"/>
    </source>
</evidence>
<keyword evidence="3" id="KW-0539">Nucleus</keyword>
<dbReference type="EnsemblMetazoa" id="PPA03471.1">
    <property type="protein sequence ID" value="PPA03471.1"/>
    <property type="gene ID" value="WBGene00093025"/>
</dbReference>
<evidence type="ECO:0000256" key="5">
    <source>
        <dbReference type="SAM" id="MobiDB-lite"/>
    </source>
</evidence>
<gene>
    <name evidence="6" type="primary">WBGene00093025</name>
</gene>
<dbReference type="GO" id="GO:0005634">
    <property type="term" value="C:nucleus"/>
    <property type="evidence" value="ECO:0000318"/>
    <property type="project" value="GO_Central"/>
</dbReference>
<dbReference type="OrthoDB" id="197676at2759"/>
<dbReference type="SMART" id="SM00707">
    <property type="entry name" value="RPEL"/>
    <property type="match status" value="2"/>
</dbReference>
<feature type="region of interest" description="Disordered" evidence="5">
    <location>
        <begin position="507"/>
        <end position="543"/>
    </location>
</feature>
<organism evidence="6 7">
    <name type="scientific">Pristionchus pacificus</name>
    <name type="common">Parasitic nematode worm</name>
    <dbReference type="NCBI Taxonomy" id="54126"/>
    <lineage>
        <taxon>Eukaryota</taxon>
        <taxon>Metazoa</taxon>
        <taxon>Ecdysozoa</taxon>
        <taxon>Nematoda</taxon>
        <taxon>Chromadorea</taxon>
        <taxon>Rhabditida</taxon>
        <taxon>Rhabditina</taxon>
        <taxon>Diplogasteromorpha</taxon>
        <taxon>Diplogasteroidea</taxon>
        <taxon>Neodiplogasteridae</taxon>
        <taxon>Pristionchus</taxon>
    </lineage>
</organism>
<dbReference type="InterPro" id="IPR043451">
    <property type="entry name" value="Myocardin-like"/>
</dbReference>
<proteinExistence type="predicted"/>
<dbReference type="GO" id="GO:0045944">
    <property type="term" value="P:positive regulation of transcription by RNA polymerase II"/>
    <property type="evidence" value="ECO:0000318"/>
    <property type="project" value="GO_Central"/>
</dbReference>
<dbReference type="GO" id="GO:0003713">
    <property type="term" value="F:transcription coactivator activity"/>
    <property type="evidence" value="ECO:0000318"/>
    <property type="project" value="GO_Central"/>
</dbReference>
<dbReference type="PROSITE" id="PS50800">
    <property type="entry name" value="SAP"/>
    <property type="match status" value="1"/>
</dbReference>
<accession>A0A8R1U3P2</accession>
<reference evidence="7" key="1">
    <citation type="journal article" date="2008" name="Nat. Genet.">
        <title>The Pristionchus pacificus genome provides a unique perspective on nematode lifestyle and parasitism.</title>
        <authorList>
            <person name="Dieterich C."/>
            <person name="Clifton S.W."/>
            <person name="Schuster L.N."/>
            <person name="Chinwalla A."/>
            <person name="Delehaunty K."/>
            <person name="Dinkelacker I."/>
            <person name="Fulton L."/>
            <person name="Fulton R."/>
            <person name="Godfrey J."/>
            <person name="Minx P."/>
            <person name="Mitreva M."/>
            <person name="Roeseler W."/>
            <person name="Tian H."/>
            <person name="Witte H."/>
            <person name="Yang S.P."/>
            <person name="Wilson R.K."/>
            <person name="Sommer R.J."/>
        </authorList>
    </citation>
    <scope>NUCLEOTIDE SEQUENCE [LARGE SCALE GENOMIC DNA]</scope>
    <source>
        <strain evidence="7">PS312</strain>
    </source>
</reference>
<evidence type="ECO:0000256" key="4">
    <source>
        <dbReference type="SAM" id="Coils"/>
    </source>
</evidence>
<feature type="coiled-coil region" evidence="4">
    <location>
        <begin position="796"/>
        <end position="853"/>
    </location>
</feature>
<accession>A0A2A6CTY6</accession>
<keyword evidence="7" id="KW-1185">Reference proteome</keyword>
<evidence type="ECO:0000313" key="6">
    <source>
        <dbReference type="EnsemblMetazoa" id="PPA03471.1"/>
    </source>
</evidence>
<dbReference type="Proteomes" id="UP000005239">
    <property type="component" value="Unassembled WGS sequence"/>
</dbReference>
<feature type="compositionally biased region" description="Low complexity" evidence="5">
    <location>
        <begin position="1245"/>
        <end position="1256"/>
    </location>
</feature>
<feature type="region of interest" description="Disordered" evidence="5">
    <location>
        <begin position="726"/>
        <end position="757"/>
    </location>
</feature>
<feature type="compositionally biased region" description="Polar residues" evidence="5">
    <location>
        <begin position="531"/>
        <end position="543"/>
    </location>
</feature>
<feature type="compositionally biased region" description="Polar residues" evidence="5">
    <location>
        <begin position="652"/>
        <end position="662"/>
    </location>
</feature>
<dbReference type="PANTHER" id="PTHR22793:SF12">
    <property type="entry name" value="MYOCARDIN-RELATED TRANSCRIPTION FACTOR, ISOFORM H"/>
    <property type="match status" value="1"/>
</dbReference>
<feature type="region of interest" description="Disordered" evidence="5">
    <location>
        <begin position="636"/>
        <end position="662"/>
    </location>
</feature>
<dbReference type="InterPro" id="IPR003034">
    <property type="entry name" value="SAP_dom"/>
</dbReference>
<dbReference type="PANTHER" id="PTHR22793">
    <property type="entry name" value="MYOCARDIN-RELATED TRANSCRIPTION FACTOR-RELATED"/>
    <property type="match status" value="1"/>
</dbReference>
<reference evidence="6" key="2">
    <citation type="submission" date="2022-06" db="UniProtKB">
        <authorList>
            <consortium name="EnsemblMetazoa"/>
        </authorList>
    </citation>
    <scope>IDENTIFICATION</scope>
    <source>
        <strain evidence="6">PS312</strain>
    </source>
</reference>
<feature type="compositionally biased region" description="Polar residues" evidence="5">
    <location>
        <begin position="1098"/>
        <end position="1108"/>
    </location>
</feature>
<feature type="region of interest" description="Disordered" evidence="5">
    <location>
        <begin position="319"/>
        <end position="358"/>
    </location>
</feature>
<feature type="compositionally biased region" description="Low complexity" evidence="5">
    <location>
        <begin position="1125"/>
        <end position="1157"/>
    </location>
</feature>